<evidence type="ECO:0000313" key="6">
    <source>
        <dbReference type="EMBL" id="MFC7135531.1"/>
    </source>
</evidence>
<evidence type="ECO:0000259" key="5">
    <source>
        <dbReference type="Pfam" id="PF02826"/>
    </source>
</evidence>
<proteinExistence type="inferred from homology"/>
<dbReference type="RefSeq" id="WP_284013136.1">
    <property type="nucleotide sequence ID" value="NZ_CP126156.1"/>
</dbReference>
<keyword evidence="2" id="KW-0520">NAD</keyword>
<keyword evidence="1 3" id="KW-0560">Oxidoreductase</keyword>
<dbReference type="Pfam" id="PF02826">
    <property type="entry name" value="2-Hacid_dh_C"/>
    <property type="match status" value="1"/>
</dbReference>
<name>A0ABD5XP33_9EURY</name>
<dbReference type="GeneID" id="81123239"/>
<dbReference type="InterPro" id="IPR006139">
    <property type="entry name" value="D-isomer_2_OHA_DH_cat_dom"/>
</dbReference>
<dbReference type="InterPro" id="IPR036291">
    <property type="entry name" value="NAD(P)-bd_dom_sf"/>
</dbReference>
<dbReference type="InterPro" id="IPR006140">
    <property type="entry name" value="D-isomer_DH_NAD-bd"/>
</dbReference>
<dbReference type="PANTHER" id="PTHR43333:SF1">
    <property type="entry name" value="D-ISOMER SPECIFIC 2-HYDROXYACID DEHYDROGENASE NAD-BINDING DOMAIN-CONTAINING PROTEIN"/>
    <property type="match status" value="1"/>
</dbReference>
<dbReference type="GO" id="GO:0016491">
    <property type="term" value="F:oxidoreductase activity"/>
    <property type="evidence" value="ECO:0007669"/>
    <property type="project" value="UniProtKB-KW"/>
</dbReference>
<dbReference type="Proteomes" id="UP001596368">
    <property type="component" value="Unassembled WGS sequence"/>
</dbReference>
<dbReference type="Gene3D" id="3.40.50.720">
    <property type="entry name" value="NAD(P)-binding Rossmann-like Domain"/>
    <property type="match status" value="2"/>
</dbReference>
<evidence type="ECO:0000256" key="3">
    <source>
        <dbReference type="RuleBase" id="RU003719"/>
    </source>
</evidence>
<accession>A0ABD5XP33</accession>
<dbReference type="EMBL" id="JBHSZG010000001">
    <property type="protein sequence ID" value="MFC7135531.1"/>
    <property type="molecule type" value="Genomic_DNA"/>
</dbReference>
<reference evidence="6 7" key="1">
    <citation type="journal article" date="2019" name="Int. J. Syst. Evol. Microbiol.">
        <title>The Global Catalogue of Microorganisms (GCM) 10K type strain sequencing project: providing services to taxonomists for standard genome sequencing and annotation.</title>
        <authorList>
            <consortium name="The Broad Institute Genomics Platform"/>
            <consortium name="The Broad Institute Genome Sequencing Center for Infectious Disease"/>
            <person name="Wu L."/>
            <person name="Ma J."/>
        </authorList>
    </citation>
    <scope>NUCLEOTIDE SEQUENCE [LARGE SCALE GENOMIC DNA]</scope>
    <source>
        <strain evidence="6 7">DT92</strain>
    </source>
</reference>
<evidence type="ECO:0000256" key="1">
    <source>
        <dbReference type="ARBA" id="ARBA00023002"/>
    </source>
</evidence>
<protein>
    <submittedName>
        <fullName evidence="6">NAD(P)-dependent oxidoreductase</fullName>
    </submittedName>
</protein>
<feature type="domain" description="D-isomer specific 2-hydroxyacid dehydrogenase NAD-binding" evidence="5">
    <location>
        <begin position="115"/>
        <end position="181"/>
    </location>
</feature>
<comment type="caution">
    <text evidence="6">The sequence shown here is derived from an EMBL/GenBank/DDBJ whole genome shotgun (WGS) entry which is preliminary data.</text>
</comment>
<feature type="domain" description="D-isomer specific 2-hydroxyacid dehydrogenase catalytic" evidence="4">
    <location>
        <begin position="40"/>
        <end position="114"/>
    </location>
</feature>
<evidence type="ECO:0000313" key="7">
    <source>
        <dbReference type="Proteomes" id="UP001596368"/>
    </source>
</evidence>
<sequence>MPDSDAPDPTLLLCHTVGPDRGADLRERLLDRGLPADRVVAAATPAETDARIADADGLVLGRLPDGLLDRADALRWVQTLSSGTDYLPLDDLRDRGIALTNAAGVHADPIGEQVLGYMLSFERELHTLARQQAERRWERREGGELRGKTVGIVGVGAIGTRVAELAGAFGMEVWGVKRDLDTMPAVVDEARARPPTSTRCVSPPTTSCSRVR</sequence>
<dbReference type="SUPFAM" id="SSF52283">
    <property type="entry name" value="Formate/glycerate dehydrogenase catalytic domain-like"/>
    <property type="match status" value="1"/>
</dbReference>
<gene>
    <name evidence="6" type="ORF">ACFQRB_00715</name>
</gene>
<comment type="similarity">
    <text evidence="3">Belongs to the D-isomer specific 2-hydroxyacid dehydrogenase family.</text>
</comment>
<dbReference type="Pfam" id="PF00389">
    <property type="entry name" value="2-Hacid_dh"/>
    <property type="match status" value="1"/>
</dbReference>
<dbReference type="SUPFAM" id="SSF51735">
    <property type="entry name" value="NAD(P)-binding Rossmann-fold domains"/>
    <property type="match status" value="1"/>
</dbReference>
<dbReference type="AlphaFoldDB" id="A0ABD5XP33"/>
<evidence type="ECO:0000256" key="2">
    <source>
        <dbReference type="ARBA" id="ARBA00023027"/>
    </source>
</evidence>
<keyword evidence="7" id="KW-1185">Reference proteome</keyword>
<organism evidence="6 7">
    <name type="scientific">Halobaculum litoreum</name>
    <dbReference type="NCBI Taxonomy" id="3031998"/>
    <lineage>
        <taxon>Archaea</taxon>
        <taxon>Methanobacteriati</taxon>
        <taxon>Methanobacteriota</taxon>
        <taxon>Stenosarchaea group</taxon>
        <taxon>Halobacteria</taxon>
        <taxon>Halobacteriales</taxon>
        <taxon>Haloferacaceae</taxon>
        <taxon>Halobaculum</taxon>
    </lineage>
</organism>
<dbReference type="PANTHER" id="PTHR43333">
    <property type="entry name" value="2-HACID_DH_C DOMAIN-CONTAINING PROTEIN"/>
    <property type="match status" value="1"/>
</dbReference>
<evidence type="ECO:0000259" key="4">
    <source>
        <dbReference type="Pfam" id="PF00389"/>
    </source>
</evidence>